<feature type="coiled-coil region" evidence="1">
    <location>
        <begin position="76"/>
        <end position="110"/>
    </location>
</feature>
<dbReference type="OrthoDB" id="2019644at2759"/>
<evidence type="ECO:0000313" key="4">
    <source>
        <dbReference type="Proteomes" id="UP000796880"/>
    </source>
</evidence>
<proteinExistence type="predicted"/>
<dbReference type="Proteomes" id="UP000796880">
    <property type="component" value="Unassembled WGS sequence"/>
</dbReference>
<feature type="region of interest" description="Disordered" evidence="2">
    <location>
        <begin position="126"/>
        <end position="145"/>
    </location>
</feature>
<name>A0A8K0H2L4_9ROSA</name>
<dbReference type="AlphaFoldDB" id="A0A8K0H2L4"/>
<evidence type="ECO:0000313" key="3">
    <source>
        <dbReference type="EMBL" id="KAF3444581.1"/>
    </source>
</evidence>
<gene>
    <name evidence="3" type="ORF">FNV43_RR14273</name>
</gene>
<accession>A0A8K0H2L4</accession>
<dbReference type="EMBL" id="VOIH02000006">
    <property type="protein sequence ID" value="KAF3444581.1"/>
    <property type="molecule type" value="Genomic_DNA"/>
</dbReference>
<comment type="caution">
    <text evidence="3">The sequence shown here is derived from an EMBL/GenBank/DDBJ whole genome shotgun (WGS) entry which is preliminary data.</text>
</comment>
<feature type="region of interest" description="Disordered" evidence="2">
    <location>
        <begin position="1"/>
        <end position="38"/>
    </location>
</feature>
<feature type="compositionally biased region" description="Basic and acidic residues" evidence="2">
    <location>
        <begin position="127"/>
        <end position="140"/>
    </location>
</feature>
<organism evidence="3 4">
    <name type="scientific">Rhamnella rubrinervis</name>
    <dbReference type="NCBI Taxonomy" id="2594499"/>
    <lineage>
        <taxon>Eukaryota</taxon>
        <taxon>Viridiplantae</taxon>
        <taxon>Streptophyta</taxon>
        <taxon>Embryophyta</taxon>
        <taxon>Tracheophyta</taxon>
        <taxon>Spermatophyta</taxon>
        <taxon>Magnoliopsida</taxon>
        <taxon>eudicotyledons</taxon>
        <taxon>Gunneridae</taxon>
        <taxon>Pentapetalae</taxon>
        <taxon>rosids</taxon>
        <taxon>fabids</taxon>
        <taxon>Rosales</taxon>
        <taxon>Rhamnaceae</taxon>
        <taxon>rhamnoid group</taxon>
        <taxon>Rhamneae</taxon>
        <taxon>Rhamnella</taxon>
    </lineage>
</organism>
<evidence type="ECO:0000256" key="1">
    <source>
        <dbReference type="SAM" id="Coils"/>
    </source>
</evidence>
<keyword evidence="1" id="KW-0175">Coiled coil</keyword>
<sequence length="168" mass="18938">MQTHRSSRPAFRSFLSFSPPKSSDRAQVQSKEARLPDLPPISLDDQDVEIIKQILVGLLQALCKASMFGLEMEKMLQSMKKDLELLGKDKNEMKQQLEAVSKKLKVQQDVLETLIGQQKLLMTRVASDNKKDESSKDESKSNGGIEEVGLQTKDLELVDYVIKRLSCT</sequence>
<keyword evidence="4" id="KW-1185">Reference proteome</keyword>
<feature type="compositionally biased region" description="Polar residues" evidence="2">
    <location>
        <begin position="15"/>
        <end position="30"/>
    </location>
</feature>
<protein>
    <submittedName>
        <fullName evidence="3">Uncharacterized protein</fullName>
    </submittedName>
</protein>
<reference evidence="3" key="1">
    <citation type="submission" date="2020-03" db="EMBL/GenBank/DDBJ databases">
        <title>A high-quality chromosome-level genome assembly of a woody plant with both climbing and erect habits, Rhamnella rubrinervis.</title>
        <authorList>
            <person name="Lu Z."/>
            <person name="Yang Y."/>
            <person name="Zhu X."/>
            <person name="Sun Y."/>
        </authorList>
    </citation>
    <scope>NUCLEOTIDE SEQUENCE</scope>
    <source>
        <strain evidence="3">BYM</strain>
        <tissue evidence="3">Leaf</tissue>
    </source>
</reference>
<evidence type="ECO:0000256" key="2">
    <source>
        <dbReference type="SAM" id="MobiDB-lite"/>
    </source>
</evidence>